<gene>
    <name evidence="1" type="ORF">KL86DES1_20546</name>
</gene>
<name>A0A212L438_9BACT</name>
<dbReference type="EMBL" id="FMJC01000002">
    <property type="protein sequence ID" value="SCM72344.1"/>
    <property type="molecule type" value="Genomic_DNA"/>
</dbReference>
<sequence>MRISILNASKTPTSARNSAINYAYASAAGVCSHSRQSNFKVKLLWRSDASAAATSF</sequence>
<proteinExistence type="predicted"/>
<dbReference type="AlphaFoldDB" id="A0A212L438"/>
<protein>
    <submittedName>
        <fullName evidence="1">Uncharacterized protein</fullName>
    </submittedName>
</protein>
<evidence type="ECO:0000313" key="1">
    <source>
        <dbReference type="EMBL" id="SCM72344.1"/>
    </source>
</evidence>
<reference evidence="1" key="1">
    <citation type="submission" date="2016-08" db="EMBL/GenBank/DDBJ databases">
        <authorList>
            <person name="Seilhamer J.J."/>
        </authorList>
    </citation>
    <scope>NUCLEOTIDE SEQUENCE</scope>
    <source>
        <strain evidence="1">86-1</strain>
    </source>
</reference>
<organism evidence="1">
    <name type="scientific">uncultured Desulfovibrio sp</name>
    <dbReference type="NCBI Taxonomy" id="167968"/>
    <lineage>
        <taxon>Bacteria</taxon>
        <taxon>Pseudomonadati</taxon>
        <taxon>Thermodesulfobacteriota</taxon>
        <taxon>Desulfovibrionia</taxon>
        <taxon>Desulfovibrionales</taxon>
        <taxon>Desulfovibrionaceae</taxon>
        <taxon>Desulfovibrio</taxon>
        <taxon>environmental samples</taxon>
    </lineage>
</organism>
<accession>A0A212L438</accession>